<dbReference type="Gene3D" id="1.20.120.160">
    <property type="entry name" value="HPT domain"/>
    <property type="match status" value="1"/>
</dbReference>
<accession>A0ABV9Z305</accession>
<reference evidence="2" key="1">
    <citation type="journal article" date="2019" name="Int. J. Syst. Evol. Microbiol.">
        <title>The Global Catalogue of Microorganisms (GCM) 10K type strain sequencing project: providing services to taxonomists for standard genome sequencing and annotation.</title>
        <authorList>
            <consortium name="The Broad Institute Genomics Platform"/>
            <consortium name="The Broad Institute Genome Sequencing Center for Infectious Disease"/>
            <person name="Wu L."/>
            <person name="Ma J."/>
        </authorList>
    </citation>
    <scope>NUCLEOTIDE SEQUENCE [LARGE SCALE GENOMIC DNA]</scope>
    <source>
        <strain evidence="2">CGMCC 1.16444</strain>
    </source>
</reference>
<keyword evidence="2" id="KW-1185">Reference proteome</keyword>
<evidence type="ECO:0000313" key="2">
    <source>
        <dbReference type="Proteomes" id="UP001595796"/>
    </source>
</evidence>
<sequence length="191" mass="21244">MSSLKSRSRREDKVETVVHKDHKVITPPATLRKRAMTIGGPGGVDTFDMAALERAEAALVELEKEFSGWMVLEIDHLEEARVKLRETPADDEARQILYRAGHDIRGQGKTFGYPLAAEFADGMCDLIEGAEEIDQTVLDLVDGHVDAIRAVVRNDVRNGGDDIARSLVTSLRTARERIIGVDRFVKINVEH</sequence>
<protein>
    <submittedName>
        <fullName evidence="1">Hpt domain-containing protein</fullName>
    </submittedName>
</protein>
<gene>
    <name evidence="1" type="ORF">ACFPFW_08780</name>
</gene>
<comment type="caution">
    <text evidence="1">The sequence shown here is derived from an EMBL/GenBank/DDBJ whole genome shotgun (WGS) entry which is preliminary data.</text>
</comment>
<organism evidence="1 2">
    <name type="scientific">Flaviflagellibacter deserti</name>
    <dbReference type="NCBI Taxonomy" id="2267266"/>
    <lineage>
        <taxon>Bacteria</taxon>
        <taxon>Pseudomonadati</taxon>
        <taxon>Pseudomonadota</taxon>
        <taxon>Alphaproteobacteria</taxon>
        <taxon>Hyphomicrobiales</taxon>
        <taxon>Flaviflagellibacter</taxon>
    </lineage>
</organism>
<dbReference type="SUPFAM" id="SSF47226">
    <property type="entry name" value="Histidine-containing phosphotransfer domain, HPT domain"/>
    <property type="match status" value="1"/>
</dbReference>
<dbReference type="RefSeq" id="WP_114957601.1">
    <property type="nucleotide sequence ID" value="NZ_JBHSJF010000006.1"/>
</dbReference>
<proteinExistence type="predicted"/>
<dbReference type="Proteomes" id="UP001595796">
    <property type="component" value="Unassembled WGS sequence"/>
</dbReference>
<dbReference type="EMBL" id="JBHSJF010000006">
    <property type="protein sequence ID" value="MFC5068110.1"/>
    <property type="molecule type" value="Genomic_DNA"/>
</dbReference>
<dbReference type="InterPro" id="IPR036641">
    <property type="entry name" value="HPT_dom_sf"/>
</dbReference>
<evidence type="ECO:0000313" key="1">
    <source>
        <dbReference type="EMBL" id="MFC5068110.1"/>
    </source>
</evidence>
<name>A0ABV9Z305_9HYPH</name>